<organism evidence="1 2">
    <name type="scientific">Bacillus carboniphilus</name>
    <dbReference type="NCBI Taxonomy" id="86663"/>
    <lineage>
        <taxon>Bacteria</taxon>
        <taxon>Bacillati</taxon>
        <taxon>Bacillota</taxon>
        <taxon>Bacilli</taxon>
        <taxon>Bacillales</taxon>
        <taxon>Bacillaceae</taxon>
        <taxon>Bacillus</taxon>
    </lineage>
</organism>
<evidence type="ECO:0000313" key="1">
    <source>
        <dbReference type="EMBL" id="WLR43829.1"/>
    </source>
</evidence>
<gene>
    <name evidence="1" type="ORF">LC087_06825</name>
</gene>
<keyword evidence="2" id="KW-1185">Reference proteome</keyword>
<name>A0ABY9JYH5_9BACI</name>
<proteinExistence type="predicted"/>
<evidence type="ECO:0000313" key="2">
    <source>
        <dbReference type="Proteomes" id="UP001197974"/>
    </source>
</evidence>
<reference evidence="1 2" key="1">
    <citation type="submission" date="2023-06" db="EMBL/GenBank/DDBJ databases">
        <title>Five Gram-positive bacteria isolated from mangrove sediments in Shenzhen, Guangdong, China.</title>
        <authorList>
            <person name="Yu S."/>
            <person name="Zheng W."/>
            <person name="Huang Y."/>
        </authorList>
    </citation>
    <scope>NUCLEOTIDE SEQUENCE [LARGE SCALE GENOMIC DNA]</scope>
    <source>
        <strain evidence="1 2">SaN35-3</strain>
    </source>
</reference>
<sequence>MTEELALLLSECEDVYLTEEGRQLLGEILNDIKCPENIIRKNAS</sequence>
<dbReference type="RefSeq" id="WP_264189766.1">
    <property type="nucleotide sequence ID" value="NZ_CP129013.1"/>
</dbReference>
<evidence type="ECO:0008006" key="3">
    <source>
        <dbReference type="Google" id="ProtNLM"/>
    </source>
</evidence>
<accession>A0ABY9JYH5</accession>
<dbReference type="EMBL" id="CP129013">
    <property type="protein sequence ID" value="WLR43829.1"/>
    <property type="molecule type" value="Genomic_DNA"/>
</dbReference>
<protein>
    <recommendedName>
        <fullName evidence="3">Fur-regulated basic protein FbpA</fullName>
    </recommendedName>
</protein>
<dbReference type="Proteomes" id="UP001197974">
    <property type="component" value="Chromosome"/>
</dbReference>